<dbReference type="GeneID" id="11536809"/>
<dbReference type="Proteomes" id="UP000005445">
    <property type="component" value="Segment"/>
</dbReference>
<evidence type="ECO:0000313" key="1">
    <source>
        <dbReference type="EMBL" id="ADH03299.1"/>
    </source>
</evidence>
<organism evidence="1 2">
    <name type="scientific">Bacillus phage W.Ph</name>
    <dbReference type="NCBI Taxonomy" id="764595"/>
    <lineage>
        <taxon>Viruses</taxon>
        <taxon>Duplodnaviria</taxon>
        <taxon>Heunggongvirae</taxon>
        <taxon>Uroviricota</taxon>
        <taxon>Caudoviricetes</taxon>
        <taxon>Herelleviridae</taxon>
        <taxon>Bastillevirinae</taxon>
        <taxon>Wphvirus</taxon>
        <taxon>Wphvirus WPh</taxon>
    </lineage>
</organism>
<accession>G9B1Q4</accession>
<keyword evidence="2" id="KW-1185">Reference proteome</keyword>
<name>G9B1Q4_9CAUD</name>
<evidence type="ECO:0000313" key="2">
    <source>
        <dbReference type="Proteomes" id="UP000005445"/>
    </source>
</evidence>
<proteinExistence type="predicted"/>
<dbReference type="EMBL" id="HM144387">
    <property type="protein sequence ID" value="ADH03299.1"/>
    <property type="molecule type" value="Genomic_DNA"/>
</dbReference>
<dbReference type="KEGG" id="vg:11536809"/>
<protein>
    <submittedName>
        <fullName evidence="1">Gp153</fullName>
    </submittedName>
</protein>
<reference evidence="1 2" key="1">
    <citation type="submission" date="2013-01" db="EMBL/GenBank/DDBJ databases">
        <title>Large myovirus of Bacillus.</title>
        <authorList>
            <person name="Klumpp J."/>
            <person name="Beyer W."/>
            <person name="Loessner M.J."/>
        </authorList>
    </citation>
    <scope>NUCLEOTIDE SEQUENCE [LARGE SCALE GENOMIC DNA]</scope>
</reference>
<dbReference type="OrthoDB" id="3170at10239"/>
<dbReference type="RefSeq" id="YP_004957168.1">
    <property type="nucleotide sequence ID" value="NC_016563.1"/>
</dbReference>
<sequence>MSKMYIPDKLKVGFQKRSDTYTGKLSYITYYDEKGILRKENSWKGWIREELGIMELENKPTSGFVINKSGGGVPKWSERKAFVRVWHPEGFEFEIGLDNLMFILAHCDIMKGKGIQGELVLAWEGTQLYLLPVESDVYQTMTAYSDVIKKLEFVAPKDLKIGYTYFDVKKQEEWVFLGRFTKYSYPSNSSYGWKTEEQRKKNVYGSRNKHYFFAQKSSWKKEGWCIVSRSNVKEFFSHEADWGCVQDFTIFEDLMSRSTEVSEVKIWEPEYYELDIDEIINSTLTNAGYPTDSFPFYIEGPESLRNYYRVERHHNYGYKWDKRNNPEFTFTINKIQGLGGYENNGRTPMLNEESLRERLSNEYKPYMLLTRHASGKPFKVYGGNKTRNKALADEVNARDDY</sequence>